<dbReference type="InterPro" id="IPR011460">
    <property type="entry name" value="Lcl_C"/>
</dbReference>
<evidence type="ECO:0000256" key="1">
    <source>
        <dbReference type="SAM" id="SignalP"/>
    </source>
</evidence>
<protein>
    <submittedName>
        <fullName evidence="3">DUF1566 domain-containing protein</fullName>
    </submittedName>
</protein>
<evidence type="ECO:0000313" key="3">
    <source>
        <dbReference type="EMBL" id="MFC3851244.1"/>
    </source>
</evidence>
<dbReference type="EMBL" id="JBHRYR010000002">
    <property type="protein sequence ID" value="MFC3851244.1"/>
    <property type="molecule type" value="Genomic_DNA"/>
</dbReference>
<name>A0ABV7ZSM6_9GAMM</name>
<evidence type="ECO:0000313" key="4">
    <source>
        <dbReference type="Proteomes" id="UP001595617"/>
    </source>
</evidence>
<proteinExistence type="predicted"/>
<reference evidence="4" key="1">
    <citation type="journal article" date="2019" name="Int. J. Syst. Evol. Microbiol.">
        <title>The Global Catalogue of Microorganisms (GCM) 10K type strain sequencing project: providing services to taxonomists for standard genome sequencing and annotation.</title>
        <authorList>
            <consortium name="The Broad Institute Genomics Platform"/>
            <consortium name="The Broad Institute Genome Sequencing Center for Infectious Disease"/>
            <person name="Wu L."/>
            <person name="Ma J."/>
        </authorList>
    </citation>
    <scope>NUCLEOTIDE SEQUENCE [LARGE SCALE GENOMIC DNA]</scope>
    <source>
        <strain evidence="4">IBRC 10765</strain>
    </source>
</reference>
<keyword evidence="4" id="KW-1185">Reference proteome</keyword>
<comment type="caution">
    <text evidence="3">The sequence shown here is derived from an EMBL/GenBank/DDBJ whole genome shotgun (WGS) entry which is preliminary data.</text>
</comment>
<sequence>MKAQLLAFGIGALFTVQALAQTCQPSTPTSDFLRYTDGVVIHKPTGLMWQACSVGQTWDVSGACTNPTDLGDTRVTFEDALAYMEFDGEIDLQAYFGSSWTNALPEKISNPLGAASRLAGYNNWRIPNAREMLTLFETCATPSSNGNSYVNNVVFPNQFVDASNYQHDINRSNDSAASTRPYGIYSRDAATVNTQASLYNNNATKNFFFNTFLTSTLGGDRPGATSTSIVELIHVAHFHPISAEGNLPGTGTALYAPGQRLGTTSLVTYDYGYTGGEKSFRITPWGRANPLDLYEVACTDANIVNCAPSASASQVVDLGFRLRPVRTAQPADFNRSGLIQ</sequence>
<feature type="chain" id="PRO_5046595192" evidence="1">
    <location>
        <begin position="21"/>
        <end position="340"/>
    </location>
</feature>
<feature type="signal peptide" evidence="1">
    <location>
        <begin position="1"/>
        <end position="20"/>
    </location>
</feature>
<feature type="domain" description="Lcl C-terminal" evidence="2">
    <location>
        <begin position="38"/>
        <end position="178"/>
    </location>
</feature>
<evidence type="ECO:0000259" key="2">
    <source>
        <dbReference type="Pfam" id="PF07603"/>
    </source>
</evidence>
<dbReference type="Pfam" id="PF07603">
    <property type="entry name" value="Lcl_C"/>
    <property type="match status" value="1"/>
</dbReference>
<gene>
    <name evidence="3" type="ORF">ACFOOG_00245</name>
</gene>
<dbReference type="Proteomes" id="UP001595617">
    <property type="component" value="Unassembled WGS sequence"/>
</dbReference>
<organism evidence="3 4">
    <name type="scientific">Saccharospirillum mangrovi</name>
    <dbReference type="NCBI Taxonomy" id="2161747"/>
    <lineage>
        <taxon>Bacteria</taxon>
        <taxon>Pseudomonadati</taxon>
        <taxon>Pseudomonadota</taxon>
        <taxon>Gammaproteobacteria</taxon>
        <taxon>Oceanospirillales</taxon>
        <taxon>Saccharospirillaceae</taxon>
        <taxon>Saccharospirillum</taxon>
    </lineage>
</organism>
<accession>A0ABV7ZSM6</accession>
<keyword evidence="1" id="KW-0732">Signal</keyword>
<dbReference type="RefSeq" id="WP_380692359.1">
    <property type="nucleotide sequence ID" value="NZ_JBHRYR010000002.1"/>
</dbReference>